<dbReference type="AlphaFoldDB" id="A0A934RVK4"/>
<evidence type="ECO:0000259" key="1">
    <source>
        <dbReference type="Pfam" id="PF01208"/>
    </source>
</evidence>
<evidence type="ECO:0000313" key="2">
    <source>
        <dbReference type="EMBL" id="MBK1875611.1"/>
    </source>
</evidence>
<gene>
    <name evidence="2" type="ORF">JIN87_01965</name>
</gene>
<dbReference type="EMBL" id="JAENIL010000003">
    <property type="protein sequence ID" value="MBK1875611.1"/>
    <property type="molecule type" value="Genomic_DNA"/>
</dbReference>
<keyword evidence="3" id="KW-1185">Reference proteome</keyword>
<dbReference type="Gene3D" id="3.20.20.210">
    <property type="match status" value="1"/>
</dbReference>
<protein>
    <submittedName>
        <fullName evidence="2">Uroporphyrinogen decarboxylase family protein</fullName>
    </submittedName>
</protein>
<dbReference type="InterPro" id="IPR052024">
    <property type="entry name" value="Methanogen_methyltrans"/>
</dbReference>
<dbReference type="Proteomes" id="UP000617628">
    <property type="component" value="Unassembled WGS sequence"/>
</dbReference>
<dbReference type="PANTHER" id="PTHR47099">
    <property type="entry name" value="METHYLCOBAMIDE:COM METHYLTRANSFERASE MTBA"/>
    <property type="match status" value="1"/>
</dbReference>
<dbReference type="SUPFAM" id="SSF52833">
    <property type="entry name" value="Thioredoxin-like"/>
    <property type="match status" value="1"/>
</dbReference>
<name>A0A934RVK4_9BACT</name>
<dbReference type="RefSeq" id="WP_200353829.1">
    <property type="nucleotide sequence ID" value="NZ_JAENIL010000003.1"/>
</dbReference>
<dbReference type="InterPro" id="IPR038071">
    <property type="entry name" value="UROD/MetE-like_sf"/>
</dbReference>
<dbReference type="GO" id="GO:0006779">
    <property type="term" value="P:porphyrin-containing compound biosynthetic process"/>
    <property type="evidence" value="ECO:0007669"/>
    <property type="project" value="InterPro"/>
</dbReference>
<comment type="caution">
    <text evidence="2">The sequence shown here is derived from an EMBL/GenBank/DDBJ whole genome shotgun (WGS) entry which is preliminary data.</text>
</comment>
<evidence type="ECO:0000313" key="3">
    <source>
        <dbReference type="Proteomes" id="UP000617628"/>
    </source>
</evidence>
<dbReference type="GO" id="GO:0004853">
    <property type="term" value="F:uroporphyrinogen decarboxylase activity"/>
    <property type="evidence" value="ECO:0007669"/>
    <property type="project" value="InterPro"/>
</dbReference>
<reference evidence="2" key="1">
    <citation type="submission" date="2021-01" db="EMBL/GenBank/DDBJ databases">
        <title>Modified the classification status of verrucomicrobia.</title>
        <authorList>
            <person name="Feng X."/>
        </authorList>
    </citation>
    <scope>NUCLEOTIDE SEQUENCE</scope>
    <source>
        <strain evidence="2">KCTC 13126</strain>
    </source>
</reference>
<organism evidence="2 3">
    <name type="scientific">Pelagicoccus mobilis</name>
    <dbReference type="NCBI Taxonomy" id="415221"/>
    <lineage>
        <taxon>Bacteria</taxon>
        <taxon>Pseudomonadati</taxon>
        <taxon>Verrucomicrobiota</taxon>
        <taxon>Opitutia</taxon>
        <taxon>Puniceicoccales</taxon>
        <taxon>Pelagicoccaceae</taxon>
        <taxon>Pelagicoccus</taxon>
    </lineage>
</organism>
<dbReference type="CDD" id="cd03465">
    <property type="entry name" value="URO-D_like"/>
    <property type="match status" value="1"/>
</dbReference>
<dbReference type="InterPro" id="IPR000257">
    <property type="entry name" value="Uroporphyrinogen_deCOase"/>
</dbReference>
<sequence>MPNKDLLLKALKCEQTERTPWVPFVGVHGGSLVGVDSEAYLKSSDKIVEALKVAADRYRPDGLPVVFDLQLEAEILGCQLSWAKETPPSVASHPLDDDYDMDSLPEFSVEKGRIPLVLDAVRRAKAELGEDIALYGLLTGPLTLALHLRGDDVLLDMFDEEDEVPELFDYCADIANQLVDAYIEAGIDVVAVVDPMVSQIGPGHFRDFVAKPLNKIFDHVRSKGALSSLFVCGNATRNLEAMCETNCDNISVDENVDMVQLAKIARNAGKSFGGNMQLTVVLLLGDANDAKRDAVRCMDQAGEGNGFILAPGCDLPYATKPENLEAVASLIGDNYQIDIARNLPAKDANDSFEDVVPPDYSKEEAVIVDVITLDSAGCAPCAYMVKAAQEAGKAYGKAIEVREHKITGRDGLGYMTKLGASAIPSLCVDGKEQFASIIPERKDLVARFTEAAEAK</sequence>
<dbReference type="Pfam" id="PF01208">
    <property type="entry name" value="URO-D"/>
    <property type="match status" value="1"/>
</dbReference>
<accession>A0A934RVK4</accession>
<dbReference type="PANTHER" id="PTHR47099:SF1">
    <property type="entry name" value="METHYLCOBAMIDE:COM METHYLTRANSFERASE MTBA"/>
    <property type="match status" value="1"/>
</dbReference>
<proteinExistence type="predicted"/>
<feature type="domain" description="Uroporphyrinogen decarboxylase (URO-D)" evidence="1">
    <location>
        <begin position="4"/>
        <end position="329"/>
    </location>
</feature>
<dbReference type="InterPro" id="IPR036249">
    <property type="entry name" value="Thioredoxin-like_sf"/>
</dbReference>
<dbReference type="SUPFAM" id="SSF51726">
    <property type="entry name" value="UROD/MetE-like"/>
    <property type="match status" value="1"/>
</dbReference>